<keyword evidence="2" id="KW-0812">Transmembrane</keyword>
<protein>
    <submittedName>
        <fullName evidence="4">DgyrCDS9582</fullName>
    </submittedName>
</protein>
<dbReference type="InterPro" id="IPR001304">
    <property type="entry name" value="C-type_lectin-like"/>
</dbReference>
<feature type="compositionally biased region" description="Low complexity" evidence="1">
    <location>
        <begin position="211"/>
        <end position="233"/>
    </location>
</feature>
<dbReference type="Gene3D" id="3.10.100.10">
    <property type="entry name" value="Mannose-Binding Protein A, subunit A"/>
    <property type="match status" value="1"/>
</dbReference>
<dbReference type="SMART" id="SM00034">
    <property type="entry name" value="CLECT"/>
    <property type="match status" value="1"/>
</dbReference>
<accession>A0A7I8VXF4</accession>
<reference evidence="4 5" key="1">
    <citation type="submission" date="2020-08" db="EMBL/GenBank/DDBJ databases">
        <authorList>
            <person name="Hejnol A."/>
        </authorList>
    </citation>
    <scope>NUCLEOTIDE SEQUENCE [LARGE SCALE GENOMIC DNA]</scope>
</reference>
<keyword evidence="2" id="KW-0472">Membrane</keyword>
<dbReference type="InterPro" id="IPR016186">
    <property type="entry name" value="C-type_lectin-like/link_sf"/>
</dbReference>
<evidence type="ECO:0000259" key="3">
    <source>
        <dbReference type="PROSITE" id="PS50041"/>
    </source>
</evidence>
<dbReference type="Pfam" id="PF00059">
    <property type="entry name" value="Lectin_C"/>
    <property type="match status" value="1"/>
</dbReference>
<name>A0A7I8VXF4_9ANNE</name>
<sequence length="456" mass="52158">MDKWTFLSLSFYIFFFFVLYTGKAANLDVYKLLEKFGKKYAISSNSLTWSTALNTCRSNGYTGLFRIDSTEEAEFIRQEIFSQSTKTYWISGNDKKMSNSFRWEDETPIPFTFLDWFPGHCSSVKYCDVQPNDNGDCIEYMREFYSYNKLKLANRHYWNDGNCYKSTQFICEGIAPTTSPTVETTTVPLTTESTTTEPTTTELISSKHTTSESTIPESTTSLGQTTTSMGQTTTDKEKETSLKIESSSQTLESSRFHVSTRLSTFPSTRRKQAISTSQGLLSSIITSSWKRSSTIESATEQNISMTHGILTTQAQKTENLTSIESDTKFPTTIKQTTVSNGRTFRKSSISQLYKKETMSELTSTESSRISDLTTDAKINRKNFLWKMPTEEAPKERKPWHIFTDVKSLIFGFGWPWVLLFLPCFLLATCSDIDTEIRRRLKLRRASRRLSDCYETV</sequence>
<organism evidence="4 5">
    <name type="scientific">Dimorphilus gyrociliatus</name>
    <dbReference type="NCBI Taxonomy" id="2664684"/>
    <lineage>
        <taxon>Eukaryota</taxon>
        <taxon>Metazoa</taxon>
        <taxon>Spiralia</taxon>
        <taxon>Lophotrochozoa</taxon>
        <taxon>Annelida</taxon>
        <taxon>Polychaeta</taxon>
        <taxon>Polychaeta incertae sedis</taxon>
        <taxon>Dinophilidae</taxon>
        <taxon>Dimorphilus</taxon>
    </lineage>
</organism>
<dbReference type="CDD" id="cd00037">
    <property type="entry name" value="CLECT"/>
    <property type="match status" value="1"/>
</dbReference>
<feature type="transmembrane region" description="Helical" evidence="2">
    <location>
        <begin position="408"/>
        <end position="429"/>
    </location>
</feature>
<keyword evidence="2" id="KW-1133">Transmembrane helix</keyword>
<evidence type="ECO:0000313" key="5">
    <source>
        <dbReference type="Proteomes" id="UP000549394"/>
    </source>
</evidence>
<gene>
    <name evidence="4" type="ORF">DGYR_LOCUS9041</name>
</gene>
<evidence type="ECO:0000256" key="2">
    <source>
        <dbReference type="SAM" id="Phobius"/>
    </source>
</evidence>
<feature type="compositionally biased region" description="Low complexity" evidence="1">
    <location>
        <begin position="181"/>
        <end position="203"/>
    </location>
</feature>
<evidence type="ECO:0000313" key="4">
    <source>
        <dbReference type="EMBL" id="CAD5121042.1"/>
    </source>
</evidence>
<dbReference type="Proteomes" id="UP000549394">
    <property type="component" value="Unassembled WGS sequence"/>
</dbReference>
<keyword evidence="5" id="KW-1185">Reference proteome</keyword>
<comment type="caution">
    <text evidence="4">The sequence shown here is derived from an EMBL/GenBank/DDBJ whole genome shotgun (WGS) entry which is preliminary data.</text>
</comment>
<dbReference type="PANTHER" id="PTHR22803">
    <property type="entry name" value="MANNOSE, PHOSPHOLIPASE, LECTIN RECEPTOR RELATED"/>
    <property type="match status" value="1"/>
</dbReference>
<dbReference type="EMBL" id="CAJFCJ010000013">
    <property type="protein sequence ID" value="CAD5121042.1"/>
    <property type="molecule type" value="Genomic_DNA"/>
</dbReference>
<dbReference type="OrthoDB" id="6110082at2759"/>
<dbReference type="AlphaFoldDB" id="A0A7I8VXF4"/>
<evidence type="ECO:0000256" key="1">
    <source>
        <dbReference type="SAM" id="MobiDB-lite"/>
    </source>
</evidence>
<feature type="region of interest" description="Disordered" evidence="1">
    <location>
        <begin position="181"/>
        <end position="248"/>
    </location>
</feature>
<dbReference type="InterPro" id="IPR016187">
    <property type="entry name" value="CTDL_fold"/>
</dbReference>
<dbReference type="SUPFAM" id="SSF56436">
    <property type="entry name" value="C-type lectin-like"/>
    <property type="match status" value="1"/>
</dbReference>
<dbReference type="PROSITE" id="PS50041">
    <property type="entry name" value="C_TYPE_LECTIN_2"/>
    <property type="match status" value="1"/>
</dbReference>
<proteinExistence type="predicted"/>
<feature type="domain" description="C-type lectin" evidence="3">
    <location>
        <begin position="40"/>
        <end position="172"/>
    </location>
</feature>
<dbReference type="InterPro" id="IPR050111">
    <property type="entry name" value="C-type_lectin/snaclec_domain"/>
</dbReference>